<dbReference type="EMBL" id="MBTF01000006">
    <property type="protein sequence ID" value="OOQ60557.1"/>
    <property type="molecule type" value="Genomic_DNA"/>
</dbReference>
<gene>
    <name evidence="1" type="ORF">BC343_25030</name>
</gene>
<reference evidence="1 2" key="1">
    <citation type="submission" date="2016-07" db="EMBL/GenBank/DDBJ databases">
        <title>Genomic analysis of zinc-resistant bacterium Mucilaginibacter pedocola TBZ30.</title>
        <authorList>
            <person name="Huang J."/>
            <person name="Tang J."/>
        </authorList>
    </citation>
    <scope>NUCLEOTIDE SEQUENCE [LARGE SCALE GENOMIC DNA]</scope>
    <source>
        <strain evidence="1 2">TBZ30</strain>
    </source>
</reference>
<proteinExistence type="predicted"/>
<dbReference type="Proteomes" id="UP000189739">
    <property type="component" value="Unassembled WGS sequence"/>
</dbReference>
<protein>
    <recommendedName>
        <fullName evidence="3">Phosphatidylcholine 1-acylhydrolase</fullName>
    </recommendedName>
</protein>
<evidence type="ECO:0008006" key="3">
    <source>
        <dbReference type="Google" id="ProtNLM"/>
    </source>
</evidence>
<accession>A0A1S9PHZ5</accession>
<organism evidence="1 2">
    <name type="scientific">Mucilaginibacter pedocola</name>
    <dbReference type="NCBI Taxonomy" id="1792845"/>
    <lineage>
        <taxon>Bacteria</taxon>
        <taxon>Pseudomonadati</taxon>
        <taxon>Bacteroidota</taxon>
        <taxon>Sphingobacteriia</taxon>
        <taxon>Sphingobacteriales</taxon>
        <taxon>Sphingobacteriaceae</taxon>
        <taxon>Mucilaginibacter</taxon>
    </lineage>
</organism>
<dbReference type="AlphaFoldDB" id="A0A1S9PHZ5"/>
<sequence length="337" mass="38246">MFIYAKQLFKILTGLIILIPLAYQTSRAADTDTVKVKGTPVIQDTITSLIASRLINRDFNDIYIQNLRTSFFGQELFQPIKTQLVADVVANFVVYNTPKSRLFVNAFTRVKIRLLSTPGAPVKSPSYMPGIQLFYRLNNDVYHPEFLSGGYTHHSNGVRGPTLLPDNSFNVDSGKFSTNFYSLNYTVGKRTDKTDMVINQYKTIGVELHSGLFGKGSAAGLPGRYGWVRVNGTYMLNLARAYDDPIKEKRKLFANWQRLQFDFTYIADKYENYNAFNLKKRLNVSLKYYYHLPFLYDVSVMAGGGYRGQDDYNISFQSSYGYAMIGVASGLSFLLSR</sequence>
<dbReference type="RefSeq" id="WP_078347565.1">
    <property type="nucleotide sequence ID" value="NZ_MBTF01000006.1"/>
</dbReference>
<keyword evidence="2" id="KW-1185">Reference proteome</keyword>
<name>A0A1S9PHZ5_9SPHI</name>
<comment type="caution">
    <text evidence="1">The sequence shown here is derived from an EMBL/GenBank/DDBJ whole genome shotgun (WGS) entry which is preliminary data.</text>
</comment>
<evidence type="ECO:0000313" key="1">
    <source>
        <dbReference type="EMBL" id="OOQ60557.1"/>
    </source>
</evidence>
<evidence type="ECO:0000313" key="2">
    <source>
        <dbReference type="Proteomes" id="UP000189739"/>
    </source>
</evidence>
<dbReference type="OrthoDB" id="977150at2"/>